<dbReference type="OrthoDB" id="9816426at2"/>
<evidence type="ECO:0000313" key="2">
    <source>
        <dbReference type="EMBL" id="REK76534.1"/>
    </source>
</evidence>
<dbReference type="AlphaFoldDB" id="A0A371PK49"/>
<dbReference type="InterPro" id="IPR046865">
    <property type="entry name" value="FapA_b_solenoid"/>
</dbReference>
<dbReference type="Pfam" id="PF03961">
    <property type="entry name" value="FapA"/>
    <property type="match status" value="1"/>
</dbReference>
<organism evidence="2 3">
    <name type="scientific">Paenibacillus paeoniae</name>
    <dbReference type="NCBI Taxonomy" id="2292705"/>
    <lineage>
        <taxon>Bacteria</taxon>
        <taxon>Bacillati</taxon>
        <taxon>Bacillota</taxon>
        <taxon>Bacilli</taxon>
        <taxon>Bacillales</taxon>
        <taxon>Paenibacillaceae</taxon>
        <taxon>Paenibacillus</taxon>
    </lineage>
</organism>
<feature type="domain" description="Flagellar Assembly Protein A N-terminal region" evidence="1">
    <location>
        <begin position="11"/>
        <end position="182"/>
    </location>
</feature>
<gene>
    <name evidence="2" type="ORF">DX130_05700</name>
</gene>
<accession>A0A371PK49</accession>
<dbReference type="RefSeq" id="WP_116043528.1">
    <property type="nucleotide sequence ID" value="NZ_QUBQ01000001.1"/>
</dbReference>
<name>A0A371PK49_9BACL</name>
<comment type="caution">
    <text evidence="2">The sequence shown here is derived from an EMBL/GenBank/DDBJ whole genome shotgun (WGS) entry which is preliminary data.</text>
</comment>
<dbReference type="EMBL" id="QUBQ01000001">
    <property type="protein sequence ID" value="REK76534.1"/>
    <property type="molecule type" value="Genomic_DNA"/>
</dbReference>
<evidence type="ECO:0000313" key="3">
    <source>
        <dbReference type="Proteomes" id="UP000261905"/>
    </source>
</evidence>
<dbReference type="Pfam" id="PF20250">
    <property type="entry name" value="FapA_N"/>
    <property type="match status" value="1"/>
</dbReference>
<sequence length="468" mass="50870">MDNIQLDSYLRIQTSADKLSAFLTFSRITEDFVCASSDMEQYVRSKGVVHGLRIDVLDQICRNPLAYCREQTLIAQGEAPGEGKDGAIRFVYDMEDKKQHKPAEDQDGKVDLKEVTRLKNVMRGQLIAELVEPTSGSSGKMVTGELIPPKFGKKVRFKIGKNVVQNGEIALYAAIDGLITITDKGKINVFPVYEVNGDVDYSIGNIDFVGTVVIRGNVLNGFRVRASGDIRVVGGVEGAELESDGSIEITGGIMASNKGHIKAGRNVRSSFIQDGHVFAGEDVIVSQSIMHSVVKAGRNVICSGAKGLVVGGLIQAGEQVVARTLGNAMSTATAIEVGVNPQLREELLELRATIKQSYESNEKTEKALVILDQMAAAGQLTPDRLELRAKLNATKRQTSVLVEESKARMLEIEKTLEDTNRSKINVSGTAYGGIKIVIGRYTKFVKDSAQRVSFRLMDGDVAMVPYNP</sequence>
<dbReference type="InterPro" id="IPR005646">
    <property type="entry name" value="FapA"/>
</dbReference>
<keyword evidence="3" id="KW-1185">Reference proteome</keyword>
<evidence type="ECO:0000259" key="1">
    <source>
        <dbReference type="Pfam" id="PF20250"/>
    </source>
</evidence>
<protein>
    <submittedName>
        <fullName evidence="2">DUF342 domain-containing protein</fullName>
    </submittedName>
</protein>
<dbReference type="PANTHER" id="PTHR38032:SF1">
    <property type="entry name" value="RNA-BINDING PROTEIN KHPB N-TERMINAL DOMAIN-CONTAINING PROTEIN"/>
    <property type="match status" value="1"/>
</dbReference>
<proteinExistence type="predicted"/>
<dbReference type="Proteomes" id="UP000261905">
    <property type="component" value="Unassembled WGS sequence"/>
</dbReference>
<dbReference type="PANTHER" id="PTHR38032">
    <property type="entry name" value="POLYMERASE-RELATED"/>
    <property type="match status" value="1"/>
</dbReference>
<reference evidence="2 3" key="1">
    <citation type="submission" date="2018-08" db="EMBL/GenBank/DDBJ databases">
        <title>Paenibacillus sp. M4BSY-1, whole genome shotgun sequence.</title>
        <authorList>
            <person name="Tuo L."/>
        </authorList>
    </citation>
    <scope>NUCLEOTIDE SEQUENCE [LARGE SCALE GENOMIC DNA]</scope>
    <source>
        <strain evidence="2 3">M4BSY-1</strain>
    </source>
</reference>
<dbReference type="InterPro" id="IPR046866">
    <property type="entry name" value="FapA_N"/>
</dbReference>